<sequence>MDSLILQTVIGLVFAFAAFSVLVSVLTEAVARYIGLRGEYLLRGIRSLVDGKSDFALRLPDLVRRTSQAPELKPGEPVQPMVTRIVEQPMVSRSADKGAAPANAGNAKLSVKDRRSLPSYVSGRSFARALVGVLVPDSTGTTTITEVRAKVDALDASNPLKQPLLGLLAEAGEDVAKFRAGIEEWYDDHMARVSGWYKRHVRWISLALASIVVVVFNVNVVELTRSLYTDEALRGAVVAQATVSSNCAGTPAECLDDLRQQIRDARASGLPIGWGVTATCSLPDASCNWFERHGMGSAGAVLLTLLGWLLMALATLPGARFWFDALSRLGTLRSSGPKPRSGG</sequence>
<reference evidence="2 3" key="1">
    <citation type="submission" date="2019-03" db="EMBL/GenBank/DDBJ databases">
        <title>Draft genome sequences of novel Actinobacteria.</title>
        <authorList>
            <person name="Sahin N."/>
            <person name="Ay H."/>
            <person name="Saygin H."/>
        </authorList>
    </citation>
    <scope>NUCLEOTIDE SEQUENCE [LARGE SCALE GENOMIC DNA]</scope>
    <source>
        <strain evidence="2 3">JCM 30547</strain>
    </source>
</reference>
<evidence type="ECO:0000313" key="3">
    <source>
        <dbReference type="Proteomes" id="UP000295075"/>
    </source>
</evidence>
<proteinExistence type="predicted"/>
<dbReference type="AlphaFoldDB" id="A0A4R4Q4P9"/>
<comment type="caution">
    <text evidence="2">The sequence shown here is derived from an EMBL/GenBank/DDBJ whole genome shotgun (WGS) entry which is preliminary data.</text>
</comment>
<dbReference type="EMBL" id="SMKA01000051">
    <property type="protein sequence ID" value="TDC30020.1"/>
    <property type="molecule type" value="Genomic_DNA"/>
</dbReference>
<dbReference type="Proteomes" id="UP000295075">
    <property type="component" value="Unassembled WGS sequence"/>
</dbReference>
<feature type="transmembrane region" description="Helical" evidence="1">
    <location>
        <begin position="6"/>
        <end position="27"/>
    </location>
</feature>
<keyword evidence="1" id="KW-0472">Membrane</keyword>
<name>A0A4R4Q4P9_9ACTN</name>
<keyword evidence="1" id="KW-1133">Transmembrane helix</keyword>
<organism evidence="2 3">
    <name type="scientific">Kribbella albertanoniae</name>
    <dbReference type="NCBI Taxonomy" id="1266829"/>
    <lineage>
        <taxon>Bacteria</taxon>
        <taxon>Bacillati</taxon>
        <taxon>Actinomycetota</taxon>
        <taxon>Actinomycetes</taxon>
        <taxon>Propionibacteriales</taxon>
        <taxon>Kribbellaceae</taxon>
        <taxon>Kribbella</taxon>
    </lineage>
</organism>
<dbReference type="RefSeq" id="WP_132406726.1">
    <property type="nucleotide sequence ID" value="NZ_SMKA01000051.1"/>
</dbReference>
<keyword evidence="1" id="KW-0812">Transmembrane</keyword>
<accession>A0A4R4Q4P9</accession>
<feature type="transmembrane region" description="Helical" evidence="1">
    <location>
        <begin position="298"/>
        <end position="323"/>
    </location>
</feature>
<evidence type="ECO:0000313" key="2">
    <source>
        <dbReference type="EMBL" id="TDC30020.1"/>
    </source>
</evidence>
<dbReference type="OrthoDB" id="6286374at2"/>
<evidence type="ECO:0000256" key="1">
    <source>
        <dbReference type="SAM" id="Phobius"/>
    </source>
</evidence>
<protein>
    <submittedName>
        <fullName evidence="2">Uncharacterized protein</fullName>
    </submittedName>
</protein>
<gene>
    <name evidence="2" type="ORF">E1261_14275</name>
</gene>
<feature type="transmembrane region" description="Helical" evidence="1">
    <location>
        <begin position="200"/>
        <end position="220"/>
    </location>
</feature>
<keyword evidence="3" id="KW-1185">Reference proteome</keyword>